<dbReference type="GO" id="GO:0016020">
    <property type="term" value="C:membrane"/>
    <property type="evidence" value="ECO:0007669"/>
    <property type="project" value="UniProtKB-SubCell"/>
</dbReference>
<dbReference type="GO" id="GO:0016780">
    <property type="term" value="F:phosphotransferase activity, for other substituted phosphate groups"/>
    <property type="evidence" value="ECO:0007669"/>
    <property type="project" value="TreeGrafter"/>
</dbReference>
<organism evidence="9 10">
    <name type="scientific">Conchiformibius steedae</name>
    <dbReference type="NCBI Taxonomy" id="153493"/>
    <lineage>
        <taxon>Bacteria</taxon>
        <taxon>Pseudomonadati</taxon>
        <taxon>Pseudomonadota</taxon>
        <taxon>Betaproteobacteria</taxon>
        <taxon>Neisseriales</taxon>
        <taxon>Neisseriaceae</taxon>
        <taxon>Conchiformibius</taxon>
    </lineage>
</organism>
<comment type="similarity">
    <text evidence="2">Belongs to the bacterial sugar transferase family.</text>
</comment>
<reference evidence="9 10" key="1">
    <citation type="submission" date="2018-11" db="EMBL/GenBank/DDBJ databases">
        <title>Genomes From Bacteria Associated with the Canine Oral Cavity: a Test Case for Automated Genome-Based Taxonomic Assignment.</title>
        <authorList>
            <person name="Coil D.A."/>
            <person name="Jospin G."/>
            <person name="Darling A.E."/>
            <person name="Wallis C."/>
            <person name="Davis I.J."/>
            <person name="Harris S."/>
            <person name="Eisen J.A."/>
            <person name="Holcombe L.J."/>
            <person name="O'Flynn C."/>
        </authorList>
    </citation>
    <scope>NUCLEOTIDE SEQUENCE [LARGE SCALE GENOMIC DNA]</scope>
    <source>
        <strain evidence="9 10">COT-280</strain>
    </source>
</reference>
<feature type="transmembrane region" description="Helical" evidence="7">
    <location>
        <begin position="97"/>
        <end position="115"/>
    </location>
</feature>
<comment type="caution">
    <text evidence="9">The sequence shown here is derived from an EMBL/GenBank/DDBJ whole genome shotgun (WGS) entry which is preliminary data.</text>
</comment>
<keyword evidence="6 7" id="KW-0472">Membrane</keyword>
<dbReference type="EMBL" id="RQYC01000002">
    <property type="protein sequence ID" value="RRD91311.1"/>
    <property type="molecule type" value="Genomic_DNA"/>
</dbReference>
<evidence type="ECO:0000256" key="1">
    <source>
        <dbReference type="ARBA" id="ARBA00004141"/>
    </source>
</evidence>
<evidence type="ECO:0000256" key="4">
    <source>
        <dbReference type="ARBA" id="ARBA00022692"/>
    </source>
</evidence>
<accession>A0A3P2A7F2</accession>
<dbReference type="OrthoDB" id="9808602at2"/>
<keyword evidence="3 9" id="KW-0808">Transferase</keyword>
<dbReference type="PANTHER" id="PTHR30576">
    <property type="entry name" value="COLANIC BIOSYNTHESIS UDP-GLUCOSE LIPID CARRIER TRANSFERASE"/>
    <property type="match status" value="1"/>
</dbReference>
<feature type="transmembrane region" description="Helical" evidence="7">
    <location>
        <begin position="38"/>
        <end position="56"/>
    </location>
</feature>
<proteinExistence type="inferred from homology"/>
<keyword evidence="10" id="KW-1185">Reference proteome</keyword>
<keyword evidence="5 7" id="KW-1133">Transmembrane helix</keyword>
<sequence>MKNTPTPLYRFLTGIILTIITTALYLWRKDIAPLDIKVINSVILVTIAHTLAAVSVDKLLSFPGKQSWLQILPAVGVAYSCVFGVFAVFFVTFSNSFVLVNGIITAIFFCMDFWWRSRYPAPIAYIPLGDAVDAYQLPHVQWLRLESPILPEQPIQAVVADLHSQDLNQDWQKFLAQTTLSNIPVYHIRQVEESLTGRVKITHMYENNLGSLLPSPAYMAVKQILDIVLIIISLPLTLPLMLLTALAIKIESPKDSIIFTQKRIGQYGKEFTIYKFRSMIRESEKDGAQFAQPNDARITSIGHFLRKTRLDELPQFWNILKGEMSLVGPRPEQGIFVKQFEEIISFYSYRNIIKPGLTGWAQINQGYVGDSDNTKIKVQFDFFYIKNFSLSLDLLILFKTIKIILTGLGAR</sequence>
<dbReference type="Proteomes" id="UP000269923">
    <property type="component" value="Unassembled WGS sequence"/>
</dbReference>
<dbReference type="AlphaFoldDB" id="A0A3P2A7F2"/>
<name>A0A3P2A7F2_9NEIS</name>
<dbReference type="PANTHER" id="PTHR30576:SF0">
    <property type="entry name" value="UNDECAPRENYL-PHOSPHATE N-ACETYLGALACTOSAMINYL 1-PHOSPHATE TRANSFERASE-RELATED"/>
    <property type="match status" value="1"/>
</dbReference>
<evidence type="ECO:0000256" key="7">
    <source>
        <dbReference type="SAM" id="Phobius"/>
    </source>
</evidence>
<dbReference type="RefSeq" id="WP_124794104.1">
    <property type="nucleotide sequence ID" value="NZ_RQYC01000002.1"/>
</dbReference>
<evidence type="ECO:0000256" key="2">
    <source>
        <dbReference type="ARBA" id="ARBA00006464"/>
    </source>
</evidence>
<comment type="subcellular location">
    <subcellularLocation>
        <location evidence="1">Membrane</location>
        <topology evidence="1">Multi-pass membrane protein</topology>
    </subcellularLocation>
</comment>
<evidence type="ECO:0000313" key="9">
    <source>
        <dbReference type="EMBL" id="RRD91311.1"/>
    </source>
</evidence>
<dbReference type="Pfam" id="PF02397">
    <property type="entry name" value="Bac_transf"/>
    <property type="match status" value="1"/>
</dbReference>
<feature type="domain" description="Bacterial sugar transferase" evidence="8">
    <location>
        <begin position="222"/>
        <end position="405"/>
    </location>
</feature>
<dbReference type="InterPro" id="IPR003362">
    <property type="entry name" value="Bact_transf"/>
</dbReference>
<feature type="transmembrane region" description="Helical" evidence="7">
    <location>
        <begin position="68"/>
        <end position="91"/>
    </location>
</feature>
<dbReference type="NCBIfam" id="TIGR03025">
    <property type="entry name" value="EPS_sugtrans"/>
    <property type="match status" value="1"/>
</dbReference>
<evidence type="ECO:0000259" key="8">
    <source>
        <dbReference type="Pfam" id="PF02397"/>
    </source>
</evidence>
<evidence type="ECO:0000313" key="10">
    <source>
        <dbReference type="Proteomes" id="UP000269923"/>
    </source>
</evidence>
<feature type="transmembrane region" description="Helical" evidence="7">
    <location>
        <begin position="227"/>
        <end position="248"/>
    </location>
</feature>
<dbReference type="InterPro" id="IPR017475">
    <property type="entry name" value="EPS_sugar_tfrase"/>
</dbReference>
<evidence type="ECO:0000256" key="6">
    <source>
        <dbReference type="ARBA" id="ARBA00023136"/>
    </source>
</evidence>
<protein>
    <submittedName>
        <fullName evidence="9">Exopolysaccharide biosynthesis polyprenyl glycosylphosphotransferase</fullName>
    </submittedName>
</protein>
<dbReference type="STRING" id="1121352.GCA_000620925_00154"/>
<gene>
    <name evidence="9" type="ORF">EII21_02690</name>
</gene>
<feature type="transmembrane region" description="Helical" evidence="7">
    <location>
        <begin position="7"/>
        <end position="26"/>
    </location>
</feature>
<evidence type="ECO:0000256" key="3">
    <source>
        <dbReference type="ARBA" id="ARBA00022679"/>
    </source>
</evidence>
<keyword evidence="4 7" id="KW-0812">Transmembrane</keyword>
<evidence type="ECO:0000256" key="5">
    <source>
        <dbReference type="ARBA" id="ARBA00022989"/>
    </source>
</evidence>